<evidence type="ECO:0000313" key="2">
    <source>
        <dbReference type="Proteomes" id="UP000198822"/>
    </source>
</evidence>
<keyword evidence="2" id="KW-1185">Reference proteome</keyword>
<dbReference type="Proteomes" id="UP000198822">
    <property type="component" value="Chromosome I"/>
</dbReference>
<organism evidence="1 2">
    <name type="scientific">Agrococcus jejuensis</name>
    <dbReference type="NCBI Taxonomy" id="399736"/>
    <lineage>
        <taxon>Bacteria</taxon>
        <taxon>Bacillati</taxon>
        <taxon>Actinomycetota</taxon>
        <taxon>Actinomycetes</taxon>
        <taxon>Micrococcales</taxon>
        <taxon>Microbacteriaceae</taxon>
        <taxon>Agrococcus</taxon>
    </lineage>
</organism>
<dbReference type="EMBL" id="LT629695">
    <property type="protein sequence ID" value="SDH67802.1"/>
    <property type="molecule type" value="Genomic_DNA"/>
</dbReference>
<sequence>MIPDDWMPHARADGETVGYVHLAEGGLFQAHDLLGRALGEPGEWLTIETMLDEHSIAWLDGTWSYAIEEGREVRTRIAELSCARVVLVEDRLGSVDGPAPARYEVPVPVEPGVLEPAAPLTEWPPAP</sequence>
<dbReference type="RefSeq" id="WP_172802290.1">
    <property type="nucleotide sequence ID" value="NZ_LT629695.1"/>
</dbReference>
<protein>
    <submittedName>
        <fullName evidence="1">Uncharacterized protein</fullName>
    </submittedName>
</protein>
<name>A0A1G8ED03_9MICO</name>
<gene>
    <name evidence="1" type="ORF">SAMN04489720_1987</name>
</gene>
<proteinExistence type="predicted"/>
<reference evidence="2" key="1">
    <citation type="submission" date="2016-10" db="EMBL/GenBank/DDBJ databases">
        <authorList>
            <person name="Varghese N."/>
            <person name="Submissions S."/>
        </authorList>
    </citation>
    <scope>NUCLEOTIDE SEQUENCE [LARGE SCALE GENOMIC DNA]</scope>
    <source>
        <strain evidence="2">DSM 22002</strain>
    </source>
</reference>
<accession>A0A1G8ED03</accession>
<dbReference type="AlphaFoldDB" id="A0A1G8ED03"/>
<evidence type="ECO:0000313" key="1">
    <source>
        <dbReference type="EMBL" id="SDH67802.1"/>
    </source>
</evidence>
<dbReference type="STRING" id="399736.SAMN04489720_1987"/>